<evidence type="ECO:0000256" key="3">
    <source>
        <dbReference type="ARBA" id="ARBA00023085"/>
    </source>
</evidence>
<dbReference type="Proteomes" id="UP000625033">
    <property type="component" value="Unassembled WGS sequence"/>
</dbReference>
<dbReference type="InterPro" id="IPR036514">
    <property type="entry name" value="SGNH_hydro_sf"/>
</dbReference>
<dbReference type="PROSITE" id="PS51318">
    <property type="entry name" value="TAT"/>
    <property type="match status" value="1"/>
</dbReference>
<dbReference type="RefSeq" id="WP_196836056.1">
    <property type="nucleotide sequence ID" value="NZ_JADOTZ010000001.1"/>
</dbReference>
<dbReference type="InterPro" id="IPR000070">
    <property type="entry name" value="Pectinesterase_cat"/>
</dbReference>
<dbReference type="InterPro" id="IPR033131">
    <property type="entry name" value="Pectinesterase_Asp_AS"/>
</dbReference>
<comment type="pathway">
    <text evidence="5">Glycan metabolism; pectin degradation; 2-dehydro-3-deoxy-D-gluconate from pectin: step 1/5.</text>
</comment>
<dbReference type="CDD" id="cd01821">
    <property type="entry name" value="Rhamnogalacturan_acetylesterase_like"/>
    <property type="match status" value="1"/>
</dbReference>
<proteinExistence type="inferred from homology"/>
<dbReference type="AlphaFoldDB" id="A0A931GLU9"/>
<gene>
    <name evidence="8" type="ORF">IW252_001566</name>
</gene>
<feature type="signal peptide" evidence="5">
    <location>
        <begin position="1"/>
        <end position="30"/>
    </location>
</feature>
<dbReference type="InterPro" id="IPR037459">
    <property type="entry name" value="RhgT-like"/>
</dbReference>
<dbReference type="SUPFAM" id="SSF51126">
    <property type="entry name" value="Pectin lyase-like"/>
    <property type="match status" value="1"/>
</dbReference>
<dbReference type="GO" id="GO:0030599">
    <property type="term" value="F:pectinesterase activity"/>
    <property type="evidence" value="ECO:0007669"/>
    <property type="project" value="UniProtKB-UniRule"/>
</dbReference>
<reference evidence="8" key="1">
    <citation type="submission" date="2020-11" db="EMBL/GenBank/DDBJ databases">
        <title>Sequencing the genomes of 1000 actinobacteria strains.</title>
        <authorList>
            <person name="Klenk H.-P."/>
        </authorList>
    </citation>
    <scope>NUCLEOTIDE SEQUENCE</scope>
    <source>
        <strain evidence="8">DSM 26152</strain>
    </source>
</reference>
<dbReference type="PANTHER" id="PTHR31321">
    <property type="entry name" value="ACYL-COA THIOESTER HYDROLASE YBHC-RELATED"/>
    <property type="match status" value="1"/>
</dbReference>
<evidence type="ECO:0000256" key="4">
    <source>
        <dbReference type="PROSITE-ProRule" id="PRU10040"/>
    </source>
</evidence>
<feature type="chain" id="PRO_5039747571" description="Pectinesterase" evidence="5">
    <location>
        <begin position="31"/>
        <end position="635"/>
    </location>
</feature>
<comment type="catalytic activity">
    <reaction evidence="5">
        <text>[(1-&gt;4)-alpha-D-galacturonosyl methyl ester](n) + n H2O = [(1-&gt;4)-alpha-D-galacturonosyl](n) + n methanol + n H(+)</text>
        <dbReference type="Rhea" id="RHEA:22380"/>
        <dbReference type="Rhea" id="RHEA-COMP:14570"/>
        <dbReference type="Rhea" id="RHEA-COMP:14573"/>
        <dbReference type="ChEBI" id="CHEBI:15377"/>
        <dbReference type="ChEBI" id="CHEBI:15378"/>
        <dbReference type="ChEBI" id="CHEBI:17790"/>
        <dbReference type="ChEBI" id="CHEBI:140522"/>
        <dbReference type="ChEBI" id="CHEBI:140523"/>
        <dbReference type="EC" id="3.1.1.11"/>
    </reaction>
</comment>
<evidence type="ECO:0000313" key="9">
    <source>
        <dbReference type="Proteomes" id="UP000625033"/>
    </source>
</evidence>
<dbReference type="InterPro" id="IPR013830">
    <property type="entry name" value="SGNH_hydro"/>
</dbReference>
<sequence>MREISTLSRRAVLRTLGLAAGAAAGSAALASAGASAHATGATSSFSVTPTTAGGAARGPVVFVVGDSTASAYEHGLRPRTGWGQALALLTGTKASVFDYAWSGASSKSFADAGKLETVRQMMRPGDYLLISFGHNDEKTSDPDRGTDPDTTFKEYLSRYLEAARSAGAHPVLVTPVERRRFDAAGIAQTSHGEYPRAMRELAESTGTPLVDLTELSLQLWQQLGPEGTLSHFLHLEPGAHPQYPEGREDNTHFHAVGALAVARLVARDLVAQGVTPGSWFTRLEREIDPLTETYWPPERPVDAARIIDVGPGGDFTSVQAAVDSVASRSGQRTVIRIAPGEYREVVRVPSDKERVTFLGLGERPEDTVLVYDNASGTPHPEGGTYGTTGSTSIRVDAAYFHAENLTFANDFDEAAHPEITSRQAVALRLAGDYSVLRNVRCLGHQDTLYVNSPSTGVQARFLFESCFVEGDVDFIFGRGTAVFDACRIVSLDRGEANNGYVTASSVDQSIKHGYLFDGCEFASTAARRTVHLGRPWHPGGDPNAIAQVLVRDSRLGDHIMASPWTDMSGFSWTEARFAEHHNRGPGSFHSEDRPQMSVAEAAEFTREAYLAGDDGWAPQLAGTSADSVALLSYAE</sequence>
<dbReference type="GO" id="GO:0045490">
    <property type="term" value="P:pectin catabolic process"/>
    <property type="evidence" value="ECO:0007669"/>
    <property type="project" value="UniProtKB-UniRule"/>
</dbReference>
<accession>A0A931GLU9</accession>
<evidence type="ECO:0000256" key="2">
    <source>
        <dbReference type="ARBA" id="ARBA00022801"/>
    </source>
</evidence>
<evidence type="ECO:0000259" key="7">
    <source>
        <dbReference type="Pfam" id="PF13472"/>
    </source>
</evidence>
<dbReference type="Pfam" id="PF13472">
    <property type="entry name" value="Lipase_GDSL_2"/>
    <property type="match status" value="1"/>
</dbReference>
<name>A0A931GLU9_9MICC</name>
<dbReference type="Pfam" id="PF01095">
    <property type="entry name" value="Pectinesterase"/>
    <property type="match status" value="1"/>
</dbReference>
<comment type="similarity">
    <text evidence="1">Belongs to the pectinesterase family.</text>
</comment>
<evidence type="ECO:0000259" key="6">
    <source>
        <dbReference type="Pfam" id="PF01095"/>
    </source>
</evidence>
<dbReference type="InterPro" id="IPR006311">
    <property type="entry name" value="TAT_signal"/>
</dbReference>
<keyword evidence="5" id="KW-0732">Signal</keyword>
<dbReference type="EC" id="3.1.1.11" evidence="5"/>
<dbReference type="InterPro" id="IPR012334">
    <property type="entry name" value="Pectin_lyas_fold"/>
</dbReference>
<comment type="caution">
    <text evidence="8">The sequence shown here is derived from an EMBL/GenBank/DDBJ whole genome shotgun (WGS) entry which is preliminary data.</text>
</comment>
<evidence type="ECO:0000313" key="8">
    <source>
        <dbReference type="EMBL" id="MBG6084799.1"/>
    </source>
</evidence>
<dbReference type="Gene3D" id="2.160.20.10">
    <property type="entry name" value="Single-stranded right-handed beta-helix, Pectin lyase-like"/>
    <property type="match status" value="1"/>
</dbReference>
<evidence type="ECO:0000256" key="1">
    <source>
        <dbReference type="ARBA" id="ARBA00008891"/>
    </source>
</evidence>
<feature type="domain" description="Pectinesterase catalytic" evidence="6">
    <location>
        <begin position="313"/>
        <end position="612"/>
    </location>
</feature>
<dbReference type="PROSITE" id="PS00503">
    <property type="entry name" value="PECTINESTERASE_2"/>
    <property type="match status" value="1"/>
</dbReference>
<organism evidence="8 9">
    <name type="scientific">Zhihengliuella flava</name>
    <dbReference type="NCBI Taxonomy" id="1285193"/>
    <lineage>
        <taxon>Bacteria</taxon>
        <taxon>Bacillati</taxon>
        <taxon>Actinomycetota</taxon>
        <taxon>Actinomycetes</taxon>
        <taxon>Micrococcales</taxon>
        <taxon>Micrococcaceae</taxon>
        <taxon>Zhihengliuella</taxon>
    </lineage>
</organism>
<keyword evidence="3 5" id="KW-0063">Aspartyl esterase</keyword>
<dbReference type="GO" id="GO:0009279">
    <property type="term" value="C:cell outer membrane"/>
    <property type="evidence" value="ECO:0007669"/>
    <property type="project" value="TreeGrafter"/>
</dbReference>
<dbReference type="PANTHER" id="PTHR31321:SF57">
    <property type="entry name" value="PECTINESTERASE 53-RELATED"/>
    <property type="match status" value="1"/>
</dbReference>
<keyword evidence="2 5" id="KW-0378">Hydrolase</keyword>
<dbReference type="Gene3D" id="3.40.50.1110">
    <property type="entry name" value="SGNH hydrolase"/>
    <property type="match status" value="1"/>
</dbReference>
<dbReference type="EMBL" id="JADOTZ010000001">
    <property type="protein sequence ID" value="MBG6084799.1"/>
    <property type="molecule type" value="Genomic_DNA"/>
</dbReference>
<protein>
    <recommendedName>
        <fullName evidence="5">Pectinesterase</fullName>
        <ecNumber evidence="5">3.1.1.11</ecNumber>
    </recommendedName>
</protein>
<feature type="active site" evidence="4">
    <location>
        <position position="473"/>
    </location>
</feature>
<dbReference type="InterPro" id="IPR011050">
    <property type="entry name" value="Pectin_lyase_fold/virulence"/>
</dbReference>
<dbReference type="SUPFAM" id="SSF52266">
    <property type="entry name" value="SGNH hydrolase"/>
    <property type="match status" value="1"/>
</dbReference>
<evidence type="ECO:0000256" key="5">
    <source>
        <dbReference type="RuleBase" id="RU000589"/>
    </source>
</evidence>
<feature type="domain" description="SGNH hydrolase-type esterase" evidence="7">
    <location>
        <begin position="63"/>
        <end position="225"/>
    </location>
</feature>
<keyword evidence="9" id="KW-1185">Reference proteome</keyword>
<dbReference type="GO" id="GO:0042545">
    <property type="term" value="P:cell wall modification"/>
    <property type="evidence" value="ECO:0007669"/>
    <property type="project" value="UniProtKB-UniRule"/>
</dbReference>